<dbReference type="InterPro" id="IPR052917">
    <property type="entry name" value="Stress-Dev_Protein"/>
</dbReference>
<accession>A0AAD9ZE13</accession>
<dbReference type="PANTHER" id="PTHR34818:SF1">
    <property type="entry name" value="PROTEIN BLI-3"/>
    <property type="match status" value="1"/>
</dbReference>
<evidence type="ECO:0000256" key="1">
    <source>
        <dbReference type="SAM" id="MobiDB-lite"/>
    </source>
</evidence>
<dbReference type="Proteomes" id="UP001276659">
    <property type="component" value="Unassembled WGS sequence"/>
</dbReference>
<gene>
    <name evidence="3" type="ORF">OEA41_008047</name>
</gene>
<evidence type="ECO:0000259" key="2">
    <source>
        <dbReference type="Pfam" id="PF16242"/>
    </source>
</evidence>
<dbReference type="PANTHER" id="PTHR34818">
    <property type="entry name" value="PROTEIN BLI-3"/>
    <property type="match status" value="1"/>
</dbReference>
<dbReference type="Gene3D" id="2.30.110.10">
    <property type="entry name" value="Electron Transport, Fmn-binding Protein, Chain A"/>
    <property type="match status" value="1"/>
</dbReference>
<protein>
    <recommendedName>
        <fullName evidence="2">General stress protein FMN-binding split barrel domain-containing protein</fullName>
    </recommendedName>
</protein>
<dbReference type="InterPro" id="IPR038725">
    <property type="entry name" value="YdaG_split_barrel_FMN-bd"/>
</dbReference>
<comment type="caution">
    <text evidence="3">The sequence shown here is derived from an EMBL/GenBank/DDBJ whole genome shotgun (WGS) entry which is preliminary data.</text>
</comment>
<evidence type="ECO:0000313" key="3">
    <source>
        <dbReference type="EMBL" id="KAK3176722.1"/>
    </source>
</evidence>
<reference evidence="3" key="1">
    <citation type="submission" date="2022-11" db="EMBL/GenBank/DDBJ databases">
        <title>Chromosomal genome sequence assembly and mating type (MAT) locus characterization of the leprose asexual lichenized fungus Lepraria neglecta (Nyl.) Erichsen.</title>
        <authorList>
            <person name="Allen J.L."/>
            <person name="Pfeffer B."/>
        </authorList>
    </citation>
    <scope>NUCLEOTIDE SEQUENCE</scope>
    <source>
        <strain evidence="3">Allen 5258</strain>
    </source>
</reference>
<dbReference type="InterPro" id="IPR012349">
    <property type="entry name" value="Split_barrel_FMN-bd"/>
</dbReference>
<dbReference type="SUPFAM" id="SSF50475">
    <property type="entry name" value="FMN-binding split barrel"/>
    <property type="match status" value="1"/>
</dbReference>
<evidence type="ECO:0000313" key="4">
    <source>
        <dbReference type="Proteomes" id="UP001276659"/>
    </source>
</evidence>
<feature type="region of interest" description="Disordered" evidence="1">
    <location>
        <begin position="1"/>
        <end position="26"/>
    </location>
</feature>
<dbReference type="Pfam" id="PF16242">
    <property type="entry name" value="Pyrid_ox_like"/>
    <property type="match status" value="1"/>
</dbReference>
<sequence length="206" mass="22714">MPEPLKASEVNSQTDPSVAKQWDDETPKKQQIEEFYKTVDGMKIGLLTTIRDGLGPVSRSMAVAKRDGPDFLFLANKHSNKFTDLANNKQAQVTFQNSSSQDWVSITGVCTTSSNDDPRIKELYSKGTAAWFGDLGDGTHNGTAEDPRMALIEVKAKYVSYWKSTVNSLSFVKEVAQASFTGQVANTGVQRQLVQEDIEAMRKTPS</sequence>
<proteinExistence type="predicted"/>
<dbReference type="AlphaFoldDB" id="A0AAD9ZE13"/>
<dbReference type="EMBL" id="JASNWA010000004">
    <property type="protein sequence ID" value="KAK3176722.1"/>
    <property type="molecule type" value="Genomic_DNA"/>
</dbReference>
<keyword evidence="4" id="KW-1185">Reference proteome</keyword>
<name>A0AAD9ZE13_9LECA</name>
<feature type="domain" description="General stress protein FMN-binding split barrel" evidence="2">
    <location>
        <begin position="31"/>
        <end position="184"/>
    </location>
</feature>
<organism evidence="3 4">
    <name type="scientific">Lepraria neglecta</name>
    <dbReference type="NCBI Taxonomy" id="209136"/>
    <lineage>
        <taxon>Eukaryota</taxon>
        <taxon>Fungi</taxon>
        <taxon>Dikarya</taxon>
        <taxon>Ascomycota</taxon>
        <taxon>Pezizomycotina</taxon>
        <taxon>Lecanoromycetes</taxon>
        <taxon>OSLEUM clade</taxon>
        <taxon>Lecanoromycetidae</taxon>
        <taxon>Lecanorales</taxon>
        <taxon>Lecanorineae</taxon>
        <taxon>Stereocaulaceae</taxon>
        <taxon>Lepraria</taxon>
    </lineage>
</organism>